<organism evidence="2 3">
    <name type="scientific">Candidatus Synchoanobacter obligatus</name>
    <dbReference type="NCBI Taxonomy" id="2919597"/>
    <lineage>
        <taxon>Bacteria</taxon>
        <taxon>Pseudomonadati</taxon>
        <taxon>Pseudomonadota</taxon>
        <taxon>Gammaproteobacteria</taxon>
        <taxon>Candidatus Comchoanobacterales</taxon>
        <taxon>Candidatus Comchoanobacteraceae</taxon>
        <taxon>Candidatus Synchoanobacter</taxon>
    </lineage>
</organism>
<dbReference type="InterPro" id="IPR011551">
    <property type="entry name" value="NTP_PyrPHydrolase_MazG"/>
</dbReference>
<feature type="domain" description="NTP pyrophosphohydrolase MazG-like" evidence="1">
    <location>
        <begin position="25"/>
        <end position="88"/>
    </location>
</feature>
<accession>A0ABT1L3H7</accession>
<dbReference type="RefSeq" id="WP_258568824.1">
    <property type="nucleotide sequence ID" value="NZ_JAKUDN010000001.1"/>
</dbReference>
<dbReference type="SUPFAM" id="SSF101386">
    <property type="entry name" value="all-alpha NTP pyrophosphatases"/>
    <property type="match status" value="1"/>
</dbReference>
<evidence type="ECO:0000313" key="3">
    <source>
        <dbReference type="Proteomes" id="UP001320768"/>
    </source>
</evidence>
<name>A0ABT1L3H7_9GAMM</name>
<proteinExistence type="predicted"/>
<dbReference type="Proteomes" id="UP001320768">
    <property type="component" value="Unassembled WGS sequence"/>
</dbReference>
<reference evidence="2 3" key="1">
    <citation type="journal article" date="2022" name="Nat. Microbiol.">
        <title>The microbiome of a bacterivorous marine choanoflagellate contains a resource-demanding obligate bacterial associate.</title>
        <authorList>
            <person name="Needham D.M."/>
            <person name="Poirier C."/>
            <person name="Bachy C."/>
            <person name="George E.E."/>
            <person name="Wilken S."/>
            <person name="Yung C.C.M."/>
            <person name="Limardo A.J."/>
            <person name="Morando M."/>
            <person name="Sudek L."/>
            <person name="Malmstrom R.R."/>
            <person name="Keeling P.J."/>
            <person name="Santoro A.E."/>
            <person name="Worden A.Z."/>
        </authorList>
    </citation>
    <scope>NUCLEOTIDE SEQUENCE [LARGE SCALE GENOMIC DNA]</scope>
    <source>
        <strain evidence="2 3">Comchoano-2</strain>
    </source>
</reference>
<dbReference type="EMBL" id="JAKUDN010000001">
    <property type="protein sequence ID" value="MCP8351709.1"/>
    <property type="molecule type" value="Genomic_DNA"/>
</dbReference>
<evidence type="ECO:0000259" key="1">
    <source>
        <dbReference type="Pfam" id="PF03819"/>
    </source>
</evidence>
<dbReference type="Pfam" id="PF03819">
    <property type="entry name" value="MazG"/>
    <property type="match status" value="1"/>
</dbReference>
<dbReference type="PANTHER" id="PTHR30522:SF0">
    <property type="entry name" value="NUCLEOSIDE TRIPHOSPHATE PYROPHOSPHOHYDROLASE"/>
    <property type="match status" value="1"/>
</dbReference>
<protein>
    <submittedName>
        <fullName evidence="2">Nucleotide pyrophosphohydrolase</fullName>
    </submittedName>
</protein>
<sequence length="124" mass="13923">MSDVIMRLVTAEHDARGFGFSYPTVEDVIQQIQDECQEVLDAISQNESVERQQEEIGDLMHAAMALCYHQGYSIDESLSLSLDKFEKRMGALKSIARDKDLASLEGQSLDQMLVLWKQAKKAVG</sequence>
<comment type="caution">
    <text evidence="2">The sequence shown here is derived from an EMBL/GenBank/DDBJ whole genome shotgun (WGS) entry which is preliminary data.</text>
</comment>
<dbReference type="InterPro" id="IPR004518">
    <property type="entry name" value="MazG-like_dom"/>
</dbReference>
<gene>
    <name evidence="2" type="ORF">MKS91_00145</name>
</gene>
<dbReference type="Gene3D" id="1.10.287.1080">
    <property type="entry name" value="MazG-like"/>
    <property type="match status" value="1"/>
</dbReference>
<evidence type="ECO:0000313" key="2">
    <source>
        <dbReference type="EMBL" id="MCP8351709.1"/>
    </source>
</evidence>
<dbReference type="PANTHER" id="PTHR30522">
    <property type="entry name" value="NUCLEOSIDE TRIPHOSPHATE PYROPHOSPHOHYDROLASE"/>
    <property type="match status" value="1"/>
</dbReference>
<keyword evidence="3" id="KW-1185">Reference proteome</keyword>